<name>A0A8H4WXV1_9HYPO</name>
<dbReference type="Proteomes" id="UP000604273">
    <property type="component" value="Unassembled WGS sequence"/>
</dbReference>
<gene>
    <name evidence="1" type="ORF">FGADI_5769</name>
</gene>
<keyword evidence="2" id="KW-1185">Reference proteome</keyword>
<proteinExistence type="predicted"/>
<dbReference type="AlphaFoldDB" id="A0A8H4WXV1"/>
<dbReference type="OrthoDB" id="4216928at2759"/>
<accession>A0A8H4WXV1</accession>
<comment type="caution">
    <text evidence="1">The sequence shown here is derived from an EMBL/GenBank/DDBJ whole genome shotgun (WGS) entry which is preliminary data.</text>
</comment>
<evidence type="ECO:0000313" key="2">
    <source>
        <dbReference type="Proteomes" id="UP000604273"/>
    </source>
</evidence>
<reference evidence="1" key="1">
    <citation type="journal article" date="2020" name="BMC Genomics">
        <title>Correction to: Identification and distribution of gene clusters required for synthesis of sphingolipid metabolism inhibitors in diverse species of the filamentous fungus Fusarium.</title>
        <authorList>
            <person name="Kim H.S."/>
            <person name="Lohmar J.M."/>
            <person name="Busman M."/>
            <person name="Brown D.W."/>
            <person name="Naumann T.A."/>
            <person name="Divon H.H."/>
            <person name="Lysoe E."/>
            <person name="Uhlig S."/>
            <person name="Proctor R.H."/>
        </authorList>
    </citation>
    <scope>NUCLEOTIDE SEQUENCE</scope>
    <source>
        <strain evidence="1">NRRL 45417</strain>
    </source>
</reference>
<organism evidence="1 2">
    <name type="scientific">Fusarium gaditjirri</name>
    <dbReference type="NCBI Taxonomy" id="282569"/>
    <lineage>
        <taxon>Eukaryota</taxon>
        <taxon>Fungi</taxon>
        <taxon>Dikarya</taxon>
        <taxon>Ascomycota</taxon>
        <taxon>Pezizomycotina</taxon>
        <taxon>Sordariomycetes</taxon>
        <taxon>Hypocreomycetidae</taxon>
        <taxon>Hypocreales</taxon>
        <taxon>Nectriaceae</taxon>
        <taxon>Fusarium</taxon>
        <taxon>Fusarium nisikadoi species complex</taxon>
    </lineage>
</organism>
<sequence>MIILPSIEDGTAIFISGCVVSVPSAVRYSVLFGGADERNSAALWVPQRTSTILAHRKTPNSISTIIHGALRPASATEVLSGLQKGAEEMRSGASDRENAGLIGNAQPLVTVSDVQASDTQSCLMTFDSILDPTDDFTDELFQGSLVCDATDWPTPRLSTTAQNALNRSQLVTIPQVTTAITSRLQYSMDAILKGPSQMVSENQTPWCHAHLYDDGMPKSMQPKNHLNARVIRDNVESRVQELLSSSPATTPLETLAYAQALFIYQVLRLQDNDARTYAIYESTMPHLEEASNALIPYIAFDEAADSPNHTADLIPLYPASAAQGFWTNWIFQESAKRTLGMINFFILTYYFMKGESGNRCGQNKNVAMNRSVTMSAHLWNAQDAVDFALAWRNKKHFVINVSAPNFLEAIIHDAQKDDIDTFGKICLTSLMGLTEAKGWLAMKGIAL</sequence>
<evidence type="ECO:0000313" key="1">
    <source>
        <dbReference type="EMBL" id="KAF4953776.1"/>
    </source>
</evidence>
<reference evidence="1" key="2">
    <citation type="submission" date="2020-05" db="EMBL/GenBank/DDBJ databases">
        <authorList>
            <person name="Kim H.-S."/>
            <person name="Proctor R.H."/>
            <person name="Brown D.W."/>
        </authorList>
    </citation>
    <scope>NUCLEOTIDE SEQUENCE</scope>
    <source>
        <strain evidence="1">NRRL 45417</strain>
    </source>
</reference>
<dbReference type="EMBL" id="JABFAI010000133">
    <property type="protein sequence ID" value="KAF4953776.1"/>
    <property type="molecule type" value="Genomic_DNA"/>
</dbReference>
<protein>
    <submittedName>
        <fullName evidence="1">Uncharacterized protein</fullName>
    </submittedName>
</protein>